<comment type="catalytic activity">
    <reaction evidence="12">
        <text>(S)-2,3,4,5-tetrahydrodipicolinate + NAD(+) + H2O = (2S,4S)-4-hydroxy-2,3,4,5-tetrahydrodipicolinate + NADH + H(+)</text>
        <dbReference type="Rhea" id="RHEA:35323"/>
        <dbReference type="ChEBI" id="CHEBI:15377"/>
        <dbReference type="ChEBI" id="CHEBI:15378"/>
        <dbReference type="ChEBI" id="CHEBI:16845"/>
        <dbReference type="ChEBI" id="CHEBI:57540"/>
        <dbReference type="ChEBI" id="CHEBI:57945"/>
        <dbReference type="ChEBI" id="CHEBI:67139"/>
        <dbReference type="EC" id="1.17.1.8"/>
    </reaction>
</comment>
<dbReference type="SUPFAM" id="SSF55347">
    <property type="entry name" value="Glyceraldehyde-3-phosphate dehydrogenase-like, C-terminal domain"/>
    <property type="match status" value="1"/>
</dbReference>
<dbReference type="CDD" id="cd02274">
    <property type="entry name" value="DHDPR_N"/>
    <property type="match status" value="1"/>
</dbReference>
<comment type="catalytic activity">
    <reaction evidence="11">
        <text>(S)-2,3,4,5-tetrahydrodipicolinate + NADP(+) + H2O = (2S,4S)-4-hydroxy-2,3,4,5-tetrahydrodipicolinate + NADPH + H(+)</text>
        <dbReference type="Rhea" id="RHEA:35331"/>
        <dbReference type="ChEBI" id="CHEBI:15377"/>
        <dbReference type="ChEBI" id="CHEBI:15378"/>
        <dbReference type="ChEBI" id="CHEBI:16845"/>
        <dbReference type="ChEBI" id="CHEBI:57783"/>
        <dbReference type="ChEBI" id="CHEBI:58349"/>
        <dbReference type="ChEBI" id="CHEBI:67139"/>
        <dbReference type="EC" id="1.17.1.8"/>
    </reaction>
</comment>
<feature type="domain" description="Dihydrodipicolinate reductase N-terminal" evidence="13">
    <location>
        <begin position="22"/>
        <end position="137"/>
    </location>
</feature>
<dbReference type="PIRSF" id="PIRSF000161">
    <property type="entry name" value="DHPR"/>
    <property type="match status" value="1"/>
</dbReference>
<dbReference type="InterPro" id="IPR000846">
    <property type="entry name" value="DapB_N"/>
</dbReference>
<evidence type="ECO:0000256" key="4">
    <source>
        <dbReference type="ARBA" id="ARBA00022857"/>
    </source>
</evidence>
<dbReference type="SUPFAM" id="SSF51735">
    <property type="entry name" value="NAD(P)-binding Rossmann-fold domains"/>
    <property type="match status" value="1"/>
</dbReference>
<evidence type="ECO:0000259" key="14">
    <source>
        <dbReference type="Pfam" id="PF05173"/>
    </source>
</evidence>
<evidence type="ECO:0000256" key="3">
    <source>
        <dbReference type="ARBA" id="ARBA00022605"/>
    </source>
</evidence>
<evidence type="ECO:0000256" key="7">
    <source>
        <dbReference type="ARBA" id="ARBA00023027"/>
    </source>
</evidence>
<dbReference type="PROSITE" id="PS01298">
    <property type="entry name" value="DAPB"/>
    <property type="match status" value="1"/>
</dbReference>
<sequence>MAAGGFLHNQMQTRETDMSVCDVVIMGARGRMGSTLVNLARNNPEYRLAGVVERPGLEAGLSDLGCPVGTDLAALLPQAPGAVVIDFTAPAATVDTAKTCVAAGNPVVVGTTGLDKAQTAALAQAAESGRVFFAPNMSVGINALLSVLPALVKKLGDAYNLEIMEIHHNRKADSPSGTAIKLGQCLAGAAGRDFDAVKKCCREGIIGPRPGEEIGIQTLRGGDVVGDHTVYFFGPGERIEVTHRAHSRETFAQGALRAAAWLCGQAPGRLYGMPDMLG</sequence>
<dbReference type="InterPro" id="IPR036291">
    <property type="entry name" value="NAD(P)-bd_dom_sf"/>
</dbReference>
<dbReference type="EMBL" id="LNQE01000133">
    <property type="protein sequence ID" value="KUG29080.1"/>
    <property type="molecule type" value="Genomic_DNA"/>
</dbReference>
<keyword evidence="7" id="KW-0520">NAD</keyword>
<dbReference type="InterPro" id="IPR022664">
    <property type="entry name" value="DapB_N_CS"/>
</dbReference>
<keyword evidence="2" id="KW-0963">Cytoplasm</keyword>
<keyword evidence="8" id="KW-0457">Lysine biosynthesis</keyword>
<evidence type="ECO:0000256" key="2">
    <source>
        <dbReference type="ARBA" id="ARBA00022490"/>
    </source>
</evidence>
<dbReference type="GO" id="GO:0019877">
    <property type="term" value="P:diaminopimelate biosynthetic process"/>
    <property type="evidence" value="ECO:0007669"/>
    <property type="project" value="UniProtKB-KW"/>
</dbReference>
<reference evidence="15" key="1">
    <citation type="journal article" date="2015" name="Proc. Natl. Acad. Sci. U.S.A.">
        <title>Networks of energetic and metabolic interactions define dynamics in microbial communities.</title>
        <authorList>
            <person name="Embree M."/>
            <person name="Liu J.K."/>
            <person name="Al-Bassam M.M."/>
            <person name="Zengler K."/>
        </authorList>
    </citation>
    <scope>NUCLEOTIDE SEQUENCE</scope>
</reference>
<evidence type="ECO:0000256" key="12">
    <source>
        <dbReference type="ARBA" id="ARBA00049396"/>
    </source>
</evidence>
<evidence type="ECO:0000259" key="13">
    <source>
        <dbReference type="Pfam" id="PF01113"/>
    </source>
</evidence>
<dbReference type="InterPro" id="IPR023940">
    <property type="entry name" value="DHDPR_bac"/>
</dbReference>
<dbReference type="FunFam" id="3.30.360.10:FF:000004">
    <property type="entry name" value="4-hydroxy-tetrahydrodipicolinate reductase"/>
    <property type="match status" value="1"/>
</dbReference>
<dbReference type="Pfam" id="PF05173">
    <property type="entry name" value="DapB_C"/>
    <property type="match status" value="1"/>
</dbReference>
<dbReference type="PANTHER" id="PTHR20836">
    <property type="entry name" value="DIHYDRODIPICOLINATE REDUCTASE"/>
    <property type="match status" value="1"/>
</dbReference>
<dbReference type="EC" id="1.17.1.8" evidence="10"/>
<protein>
    <recommendedName>
        <fullName evidence="10">4-hydroxy-tetrahydrodipicolinate reductase</fullName>
        <ecNumber evidence="10">1.17.1.8</ecNumber>
    </recommendedName>
</protein>
<keyword evidence="5" id="KW-0220">Diaminopimelate biosynthesis</keyword>
<dbReference type="GO" id="GO:0009089">
    <property type="term" value="P:lysine biosynthetic process via diaminopimelate"/>
    <property type="evidence" value="ECO:0007669"/>
    <property type="project" value="InterPro"/>
</dbReference>
<evidence type="ECO:0000256" key="10">
    <source>
        <dbReference type="ARBA" id="ARBA00038983"/>
    </source>
</evidence>
<dbReference type="HAMAP" id="MF_00102">
    <property type="entry name" value="DapB"/>
    <property type="match status" value="1"/>
</dbReference>
<evidence type="ECO:0000313" key="15">
    <source>
        <dbReference type="EMBL" id="KUG29080.1"/>
    </source>
</evidence>
<keyword evidence="4" id="KW-0521">NADP</keyword>
<evidence type="ECO:0000256" key="1">
    <source>
        <dbReference type="ARBA" id="ARBA00006642"/>
    </source>
</evidence>
<evidence type="ECO:0000256" key="9">
    <source>
        <dbReference type="ARBA" id="ARBA00037922"/>
    </source>
</evidence>
<comment type="pathway">
    <text evidence="9">Amino-acid biosynthesis; L-lysine biosynthesis via DAP pathway; (S)-tetrahydrodipicolinate from L-aspartate: step 4/4.</text>
</comment>
<comment type="similarity">
    <text evidence="1">Belongs to the DapB family.</text>
</comment>
<dbReference type="Gene3D" id="3.40.50.720">
    <property type="entry name" value="NAD(P)-binding Rossmann-like Domain"/>
    <property type="match status" value="1"/>
</dbReference>
<accession>A0A0W8G7D9</accession>
<name>A0A0W8G7D9_9ZZZZ</name>
<dbReference type="Gene3D" id="3.30.360.10">
    <property type="entry name" value="Dihydrodipicolinate Reductase, domain 2"/>
    <property type="match status" value="1"/>
</dbReference>
<keyword evidence="6 15" id="KW-0560">Oxidoreductase</keyword>
<gene>
    <name evidence="15" type="ORF">ASZ90_001023</name>
</gene>
<evidence type="ECO:0000256" key="8">
    <source>
        <dbReference type="ARBA" id="ARBA00023154"/>
    </source>
</evidence>
<evidence type="ECO:0000256" key="6">
    <source>
        <dbReference type="ARBA" id="ARBA00023002"/>
    </source>
</evidence>
<evidence type="ECO:0000256" key="5">
    <source>
        <dbReference type="ARBA" id="ARBA00022915"/>
    </source>
</evidence>
<feature type="domain" description="Dihydrodipicolinate reductase C-terminal" evidence="14">
    <location>
        <begin position="140"/>
        <end position="277"/>
    </location>
</feature>
<comment type="caution">
    <text evidence="15">The sequence shown here is derived from an EMBL/GenBank/DDBJ whole genome shotgun (WGS) entry which is preliminary data.</text>
</comment>
<dbReference type="GO" id="GO:0008839">
    <property type="term" value="F:4-hydroxy-tetrahydrodipicolinate reductase"/>
    <property type="evidence" value="ECO:0007669"/>
    <property type="project" value="UniProtKB-EC"/>
</dbReference>
<dbReference type="NCBIfam" id="TIGR00036">
    <property type="entry name" value="dapB"/>
    <property type="match status" value="1"/>
</dbReference>
<organism evidence="15">
    <name type="scientific">hydrocarbon metagenome</name>
    <dbReference type="NCBI Taxonomy" id="938273"/>
    <lineage>
        <taxon>unclassified sequences</taxon>
        <taxon>metagenomes</taxon>
        <taxon>ecological metagenomes</taxon>
    </lineage>
</organism>
<proteinExistence type="inferred from homology"/>
<dbReference type="InterPro" id="IPR022663">
    <property type="entry name" value="DapB_C"/>
</dbReference>
<evidence type="ECO:0000256" key="11">
    <source>
        <dbReference type="ARBA" id="ARBA00049080"/>
    </source>
</evidence>
<dbReference type="Pfam" id="PF01113">
    <property type="entry name" value="DapB_N"/>
    <property type="match status" value="1"/>
</dbReference>
<dbReference type="PANTHER" id="PTHR20836:SF0">
    <property type="entry name" value="4-HYDROXY-TETRAHYDRODIPICOLINATE REDUCTASE 1, CHLOROPLASTIC-RELATED"/>
    <property type="match status" value="1"/>
</dbReference>
<keyword evidence="3" id="KW-0028">Amino-acid biosynthesis</keyword>
<dbReference type="AlphaFoldDB" id="A0A0W8G7D9"/>